<proteinExistence type="predicted"/>
<comment type="caution">
    <text evidence="1">The sequence shown here is derived from an EMBL/GenBank/DDBJ whole genome shotgun (WGS) entry which is preliminary data.</text>
</comment>
<name>A0ACC0WDM4_9STRA</name>
<dbReference type="Proteomes" id="UP001163321">
    <property type="component" value="Chromosome 2"/>
</dbReference>
<evidence type="ECO:0000313" key="1">
    <source>
        <dbReference type="EMBL" id="KAI9916852.1"/>
    </source>
</evidence>
<dbReference type="EMBL" id="CM047581">
    <property type="protein sequence ID" value="KAI9916852.1"/>
    <property type="molecule type" value="Genomic_DNA"/>
</dbReference>
<evidence type="ECO:0000313" key="2">
    <source>
        <dbReference type="Proteomes" id="UP001163321"/>
    </source>
</evidence>
<organism evidence="1 2">
    <name type="scientific">Peronosclerospora sorghi</name>
    <dbReference type="NCBI Taxonomy" id="230839"/>
    <lineage>
        <taxon>Eukaryota</taxon>
        <taxon>Sar</taxon>
        <taxon>Stramenopiles</taxon>
        <taxon>Oomycota</taxon>
        <taxon>Peronosporomycetes</taxon>
        <taxon>Peronosporales</taxon>
        <taxon>Peronosporaceae</taxon>
        <taxon>Peronosclerospora</taxon>
    </lineage>
</organism>
<gene>
    <name evidence="1" type="ORF">PsorP6_018135</name>
</gene>
<sequence length="253" mass="28644">MARTRFYLQLTCNLFSKLCRLILYVPPEDCRMLFYRCLAAFGSISFAFYAISQMVLADCSVIVFTSPVFASFSCTWTAPFPFFLRNSIFFSNVTLCREPACYIKKLMFPVFFACATLSFGGLICVVRPGFIFGYDHINAQTDESWIAIQSALLGAIGQAFVFISVRKPQGIYFMVIVHYFMLFSMMGSLGYMMFVQRLEKAGIASVMRYLNVVRVFIWEDLLLGEKINYWSIVGAVIICTCAAVIALQKAHSS</sequence>
<protein>
    <submittedName>
        <fullName evidence="1">Uncharacterized protein</fullName>
    </submittedName>
</protein>
<accession>A0ACC0WDM4</accession>
<keyword evidence="2" id="KW-1185">Reference proteome</keyword>
<reference evidence="1 2" key="1">
    <citation type="journal article" date="2022" name="bioRxiv">
        <title>The genome of the oomycete Peronosclerospora sorghi, a cosmopolitan pathogen of maize and sorghum, is inflated with dispersed pseudogenes.</title>
        <authorList>
            <person name="Fletcher K."/>
            <person name="Martin F."/>
            <person name="Isakeit T."/>
            <person name="Cavanaugh K."/>
            <person name="Magill C."/>
            <person name="Michelmore R."/>
        </authorList>
    </citation>
    <scope>NUCLEOTIDE SEQUENCE [LARGE SCALE GENOMIC DNA]</scope>
    <source>
        <strain evidence="1">P6</strain>
    </source>
</reference>